<dbReference type="InterPro" id="IPR058136">
    <property type="entry name" value="AmpC"/>
</dbReference>
<dbReference type="EMBL" id="JBHSMU010000014">
    <property type="protein sequence ID" value="MFC5460863.1"/>
    <property type="molecule type" value="Genomic_DNA"/>
</dbReference>
<evidence type="ECO:0000259" key="8">
    <source>
        <dbReference type="Pfam" id="PF00144"/>
    </source>
</evidence>
<evidence type="ECO:0000256" key="2">
    <source>
        <dbReference type="ARBA" id="ARBA00007840"/>
    </source>
</evidence>
<comment type="similarity">
    <text evidence="2 6">Belongs to the class-C beta-lactamase family.</text>
</comment>
<accession>A0ABW0L4W9</accession>
<evidence type="ECO:0000313" key="9">
    <source>
        <dbReference type="EMBL" id="MFC5460863.1"/>
    </source>
</evidence>
<dbReference type="RefSeq" id="WP_379784142.1">
    <property type="nucleotide sequence ID" value="NZ_JBHSMU010000014.1"/>
</dbReference>
<keyword evidence="5 6" id="KW-0046">Antibiotic resistance</keyword>
<keyword evidence="4 6" id="KW-0378">Hydrolase</keyword>
<dbReference type="SUPFAM" id="SSF56601">
    <property type="entry name" value="beta-lactamase/transpeptidase-like"/>
    <property type="match status" value="1"/>
</dbReference>
<protein>
    <recommendedName>
        <fullName evidence="3 6">Beta-lactamase</fullName>
        <ecNumber evidence="3 6">3.5.2.6</ecNumber>
    </recommendedName>
</protein>
<dbReference type="PROSITE" id="PS00336">
    <property type="entry name" value="BETA_LACTAMASE_C"/>
    <property type="match status" value="1"/>
</dbReference>
<dbReference type="EC" id="3.5.2.6" evidence="3 6"/>
<dbReference type="PANTHER" id="PTHR46825">
    <property type="entry name" value="D-ALANYL-D-ALANINE-CARBOXYPEPTIDASE/ENDOPEPTIDASE AMPH"/>
    <property type="match status" value="1"/>
</dbReference>
<keyword evidence="10" id="KW-1185">Reference proteome</keyword>
<evidence type="ECO:0000313" key="10">
    <source>
        <dbReference type="Proteomes" id="UP001596050"/>
    </source>
</evidence>
<dbReference type="GO" id="GO:0008800">
    <property type="term" value="F:beta-lactamase activity"/>
    <property type="evidence" value="ECO:0007669"/>
    <property type="project" value="UniProtKB-EC"/>
</dbReference>
<dbReference type="NCBIfam" id="NF033085">
    <property type="entry name" value="bla_class_C"/>
    <property type="match status" value="1"/>
</dbReference>
<sequence length="393" mass="41983">MTPLTLIRSAAALMCSCLFPSAAWAAEAPRAPAPLRAAVDAAIRPLMAEHDVPGMAVAVTANGQSWFFNYGLASREQATAVSENTLFELGSISKTFTATLAGYAQEQGQLSLADHPGKYLPQLRGSALDKASLLHLATYSAGGLPLQLPEGVSDLDGAMRYLRDWKPDAAPGTVRRYSNPSIGLFGHIAARSMKSDFAGAAEEVLFPQLGLQHTWVHVPQAAEADYAWGYNRANQPVRVNPGVFDAEAYGVKSSAADMIRYVQANIDPRRLAGPMRRAVEATHAGHFEVGAMTQGLGWEQYPYPVTLERLLAGNAQGIIMDANPARQLASRQAPTGPLLFNKTGSTGGFGGYVLFVPSKKIGIVLLANRNYPIPARVKAAYAILAQLAPARSR</sequence>
<comment type="caution">
    <text evidence="9">The sequence shown here is derived from an EMBL/GenBank/DDBJ whole genome shotgun (WGS) entry which is preliminary data.</text>
</comment>
<name>A0ABW0L4W9_9BURK</name>
<dbReference type="InterPro" id="IPR012338">
    <property type="entry name" value="Beta-lactam/transpept-like"/>
</dbReference>
<feature type="domain" description="Beta-lactamase-related" evidence="8">
    <location>
        <begin position="39"/>
        <end position="387"/>
    </location>
</feature>
<feature type="signal peptide" evidence="7">
    <location>
        <begin position="1"/>
        <end position="25"/>
    </location>
</feature>
<dbReference type="InterPro" id="IPR001466">
    <property type="entry name" value="Beta-lactam-related"/>
</dbReference>
<feature type="chain" id="PRO_5045417601" description="Beta-lactamase" evidence="7">
    <location>
        <begin position="26"/>
        <end position="393"/>
    </location>
</feature>
<evidence type="ECO:0000256" key="1">
    <source>
        <dbReference type="ARBA" id="ARBA00001526"/>
    </source>
</evidence>
<organism evidence="9 10">
    <name type="scientific">Massilia niabensis</name>
    <dbReference type="NCBI Taxonomy" id="544910"/>
    <lineage>
        <taxon>Bacteria</taxon>
        <taxon>Pseudomonadati</taxon>
        <taxon>Pseudomonadota</taxon>
        <taxon>Betaproteobacteria</taxon>
        <taxon>Burkholderiales</taxon>
        <taxon>Oxalobacteraceae</taxon>
        <taxon>Telluria group</taxon>
        <taxon>Massilia</taxon>
    </lineage>
</organism>
<dbReference type="Proteomes" id="UP001596050">
    <property type="component" value="Unassembled WGS sequence"/>
</dbReference>
<evidence type="ECO:0000256" key="4">
    <source>
        <dbReference type="ARBA" id="ARBA00022801"/>
    </source>
</evidence>
<proteinExistence type="inferred from homology"/>
<comment type="catalytic activity">
    <reaction evidence="1 6">
        <text>a beta-lactam + H2O = a substituted beta-amino acid</text>
        <dbReference type="Rhea" id="RHEA:20401"/>
        <dbReference type="ChEBI" id="CHEBI:15377"/>
        <dbReference type="ChEBI" id="CHEBI:35627"/>
        <dbReference type="ChEBI" id="CHEBI:140347"/>
        <dbReference type="EC" id="3.5.2.6"/>
    </reaction>
</comment>
<evidence type="ECO:0000256" key="7">
    <source>
        <dbReference type="SAM" id="SignalP"/>
    </source>
</evidence>
<gene>
    <name evidence="9" type="primary">ampC</name>
    <name evidence="9" type="ORF">ACFPN5_13715</name>
</gene>
<evidence type="ECO:0000256" key="6">
    <source>
        <dbReference type="RuleBase" id="RU361140"/>
    </source>
</evidence>
<dbReference type="InterPro" id="IPR001586">
    <property type="entry name" value="Beta-lactam_class-C_AS"/>
</dbReference>
<dbReference type="PANTHER" id="PTHR46825:SF8">
    <property type="entry name" value="BETA-LACTAMASE-RELATED"/>
    <property type="match status" value="1"/>
</dbReference>
<evidence type="ECO:0000256" key="5">
    <source>
        <dbReference type="ARBA" id="ARBA00023251"/>
    </source>
</evidence>
<dbReference type="InterPro" id="IPR050491">
    <property type="entry name" value="AmpC-like"/>
</dbReference>
<evidence type="ECO:0000256" key="3">
    <source>
        <dbReference type="ARBA" id="ARBA00012865"/>
    </source>
</evidence>
<keyword evidence="7" id="KW-0732">Signal</keyword>
<reference evidence="10" key="1">
    <citation type="journal article" date="2019" name="Int. J. Syst. Evol. Microbiol.">
        <title>The Global Catalogue of Microorganisms (GCM) 10K type strain sequencing project: providing services to taxonomists for standard genome sequencing and annotation.</title>
        <authorList>
            <consortium name="The Broad Institute Genomics Platform"/>
            <consortium name="The Broad Institute Genome Sequencing Center for Infectious Disease"/>
            <person name="Wu L."/>
            <person name="Ma J."/>
        </authorList>
    </citation>
    <scope>NUCLEOTIDE SEQUENCE [LARGE SCALE GENOMIC DNA]</scope>
    <source>
        <strain evidence="10">KACC 12649</strain>
    </source>
</reference>
<dbReference type="Pfam" id="PF00144">
    <property type="entry name" value="Beta-lactamase"/>
    <property type="match status" value="1"/>
</dbReference>
<dbReference type="Gene3D" id="3.40.710.10">
    <property type="entry name" value="DD-peptidase/beta-lactamase superfamily"/>
    <property type="match status" value="1"/>
</dbReference>